<gene>
    <name evidence="1" type="ORF">HUJ06_005624</name>
</gene>
<accession>A0A822YS95</accession>
<evidence type="ECO:0000313" key="1">
    <source>
        <dbReference type="EMBL" id="DAD34983.1"/>
    </source>
</evidence>
<evidence type="ECO:0000313" key="2">
    <source>
        <dbReference type="Proteomes" id="UP000607653"/>
    </source>
</evidence>
<dbReference type="Proteomes" id="UP000607653">
    <property type="component" value="Unassembled WGS sequence"/>
</dbReference>
<dbReference type="EMBL" id="DUZY01000004">
    <property type="protein sequence ID" value="DAD34983.1"/>
    <property type="molecule type" value="Genomic_DNA"/>
</dbReference>
<sequence>MEPTWKLARENCKKLLCELIVSKADGIFPQAKGIVLPNLSVKT</sequence>
<reference evidence="1 2" key="1">
    <citation type="journal article" date="2020" name="Mol. Biol. Evol.">
        <title>Distinct Expression and Methylation Patterns for Genes with Different Fates following a Single Whole-Genome Duplication in Flowering Plants.</title>
        <authorList>
            <person name="Shi T."/>
            <person name="Rahmani R.S."/>
            <person name="Gugger P.F."/>
            <person name="Wang M."/>
            <person name="Li H."/>
            <person name="Zhang Y."/>
            <person name="Li Z."/>
            <person name="Wang Q."/>
            <person name="Van de Peer Y."/>
            <person name="Marchal K."/>
            <person name="Chen J."/>
        </authorList>
    </citation>
    <scope>NUCLEOTIDE SEQUENCE [LARGE SCALE GENOMIC DNA]</scope>
    <source>
        <tissue evidence="1">Leaf</tissue>
    </source>
</reference>
<proteinExistence type="predicted"/>
<comment type="caution">
    <text evidence="1">The sequence shown here is derived from an EMBL/GenBank/DDBJ whole genome shotgun (WGS) entry which is preliminary data.</text>
</comment>
<keyword evidence="2" id="KW-1185">Reference proteome</keyword>
<organism evidence="1 2">
    <name type="scientific">Nelumbo nucifera</name>
    <name type="common">Sacred lotus</name>
    <dbReference type="NCBI Taxonomy" id="4432"/>
    <lineage>
        <taxon>Eukaryota</taxon>
        <taxon>Viridiplantae</taxon>
        <taxon>Streptophyta</taxon>
        <taxon>Embryophyta</taxon>
        <taxon>Tracheophyta</taxon>
        <taxon>Spermatophyta</taxon>
        <taxon>Magnoliopsida</taxon>
        <taxon>Proteales</taxon>
        <taxon>Nelumbonaceae</taxon>
        <taxon>Nelumbo</taxon>
    </lineage>
</organism>
<protein>
    <submittedName>
        <fullName evidence="1">Uncharacterized protein</fullName>
    </submittedName>
</protein>
<dbReference type="AlphaFoldDB" id="A0A822YS95"/>
<name>A0A822YS95_NELNU</name>